<protein>
    <submittedName>
        <fullName evidence="1">Uncharacterized protein</fullName>
    </submittedName>
</protein>
<dbReference type="AlphaFoldDB" id="A0A9X0MK99"/>
<name>A0A9X0MK99_BACCE</name>
<organism evidence="1 2">
    <name type="scientific">Bacillus cereus</name>
    <dbReference type="NCBI Taxonomy" id="1396"/>
    <lineage>
        <taxon>Bacteria</taxon>
        <taxon>Bacillati</taxon>
        <taxon>Bacillota</taxon>
        <taxon>Bacilli</taxon>
        <taxon>Bacillales</taxon>
        <taxon>Bacillaceae</taxon>
        <taxon>Bacillus</taxon>
        <taxon>Bacillus cereus group</taxon>
    </lineage>
</organism>
<proteinExistence type="predicted"/>
<dbReference type="RefSeq" id="WP_061662679.1">
    <property type="nucleotide sequence ID" value="NZ_LOMO01000001.1"/>
</dbReference>
<sequence length="75" mass="8844">MNTTQNMQKERIKEELIRFCKEGVYTDGFNAEFQEELIKNADKIADILISDECQVDMDNLKDEIEDAIRVYVLLR</sequence>
<evidence type="ECO:0000313" key="1">
    <source>
        <dbReference type="EMBL" id="KXY51344.1"/>
    </source>
</evidence>
<dbReference type="EMBL" id="LOMO01000001">
    <property type="protein sequence ID" value="KXY51344.1"/>
    <property type="molecule type" value="Genomic_DNA"/>
</dbReference>
<comment type="caution">
    <text evidence="1">The sequence shown here is derived from an EMBL/GenBank/DDBJ whole genome shotgun (WGS) entry which is preliminary data.</text>
</comment>
<gene>
    <name evidence="1" type="ORF">AT268_33225</name>
</gene>
<accession>A0A9X0MK99</accession>
<reference evidence="1 2" key="1">
    <citation type="submission" date="2015-12" db="EMBL/GenBank/DDBJ databases">
        <title>Bacillus cereus Group isolate.</title>
        <authorList>
            <person name="Kovac J."/>
        </authorList>
    </citation>
    <scope>NUCLEOTIDE SEQUENCE [LARGE SCALE GENOMIC DNA]</scope>
    <source>
        <strain evidence="1 2">FSL K6-0073</strain>
    </source>
</reference>
<dbReference type="Proteomes" id="UP000075476">
    <property type="component" value="Unassembled WGS sequence"/>
</dbReference>
<evidence type="ECO:0000313" key="2">
    <source>
        <dbReference type="Proteomes" id="UP000075476"/>
    </source>
</evidence>